<gene>
    <name evidence="1" type="ORF">RRG08_039311</name>
</gene>
<organism evidence="1 2">
    <name type="scientific">Elysia crispata</name>
    <name type="common">lettuce slug</name>
    <dbReference type="NCBI Taxonomy" id="231223"/>
    <lineage>
        <taxon>Eukaryota</taxon>
        <taxon>Metazoa</taxon>
        <taxon>Spiralia</taxon>
        <taxon>Lophotrochozoa</taxon>
        <taxon>Mollusca</taxon>
        <taxon>Gastropoda</taxon>
        <taxon>Heterobranchia</taxon>
        <taxon>Euthyneura</taxon>
        <taxon>Panpulmonata</taxon>
        <taxon>Sacoglossa</taxon>
        <taxon>Placobranchoidea</taxon>
        <taxon>Plakobranchidae</taxon>
        <taxon>Elysia</taxon>
    </lineage>
</organism>
<sequence length="103" mass="11033">MYSVETATSTGYGVTILGKATRCTVLRQLLLQAMVLRSWAKVQDVETAASTGYGITILGKATGCAMSRLWCYDPGQSYKMCNVATVASAGFILTIRANLKDAQ</sequence>
<evidence type="ECO:0000313" key="1">
    <source>
        <dbReference type="EMBL" id="KAK3755032.1"/>
    </source>
</evidence>
<keyword evidence="2" id="KW-1185">Reference proteome</keyword>
<proteinExistence type="predicted"/>
<dbReference type="AlphaFoldDB" id="A0AAE0YR81"/>
<dbReference type="Proteomes" id="UP001283361">
    <property type="component" value="Unassembled WGS sequence"/>
</dbReference>
<accession>A0AAE0YR81</accession>
<evidence type="ECO:0000313" key="2">
    <source>
        <dbReference type="Proteomes" id="UP001283361"/>
    </source>
</evidence>
<dbReference type="EMBL" id="JAWDGP010005611">
    <property type="protein sequence ID" value="KAK3755032.1"/>
    <property type="molecule type" value="Genomic_DNA"/>
</dbReference>
<reference evidence="1" key="1">
    <citation type="journal article" date="2023" name="G3 (Bethesda)">
        <title>A reference genome for the long-term kleptoplast-retaining sea slug Elysia crispata morphotype clarki.</title>
        <authorList>
            <person name="Eastman K.E."/>
            <person name="Pendleton A.L."/>
            <person name="Shaikh M.A."/>
            <person name="Suttiyut T."/>
            <person name="Ogas R."/>
            <person name="Tomko P."/>
            <person name="Gavelis G."/>
            <person name="Widhalm J.R."/>
            <person name="Wisecaver J.H."/>
        </authorList>
    </citation>
    <scope>NUCLEOTIDE SEQUENCE</scope>
    <source>
        <strain evidence="1">ECLA1</strain>
    </source>
</reference>
<name>A0AAE0YR81_9GAST</name>
<protein>
    <submittedName>
        <fullName evidence="1">Uncharacterized protein</fullName>
    </submittedName>
</protein>
<comment type="caution">
    <text evidence="1">The sequence shown here is derived from an EMBL/GenBank/DDBJ whole genome shotgun (WGS) entry which is preliminary data.</text>
</comment>